<reference evidence="2 3" key="1">
    <citation type="journal article" date="2022" name="G3 (Bethesda)">
        <title>Whole-genome sequence and methylome profiling of the almond [Prunus dulcis (Mill.) D.A. Webb] cultivar 'Nonpareil'.</title>
        <authorList>
            <person name="D'Amico-Willman K.M."/>
            <person name="Ouma W.Z."/>
            <person name="Meulia T."/>
            <person name="Sideli G.M."/>
            <person name="Gradziel T.M."/>
            <person name="Fresnedo-Ramirez J."/>
        </authorList>
    </citation>
    <scope>NUCLEOTIDE SEQUENCE [LARGE SCALE GENOMIC DNA]</scope>
    <source>
        <strain evidence="2">Clone GOH B32 T37-40</strain>
    </source>
</reference>
<dbReference type="Proteomes" id="UP001054821">
    <property type="component" value="Chromosome 2"/>
</dbReference>
<protein>
    <submittedName>
        <fullName evidence="2">Uncharacterized protein</fullName>
    </submittedName>
</protein>
<accession>A0AAD4ZEL2</accession>
<organism evidence="2 3">
    <name type="scientific">Prunus dulcis</name>
    <name type="common">Almond</name>
    <name type="synonym">Amygdalus dulcis</name>
    <dbReference type="NCBI Taxonomy" id="3755"/>
    <lineage>
        <taxon>Eukaryota</taxon>
        <taxon>Viridiplantae</taxon>
        <taxon>Streptophyta</taxon>
        <taxon>Embryophyta</taxon>
        <taxon>Tracheophyta</taxon>
        <taxon>Spermatophyta</taxon>
        <taxon>Magnoliopsida</taxon>
        <taxon>eudicotyledons</taxon>
        <taxon>Gunneridae</taxon>
        <taxon>Pentapetalae</taxon>
        <taxon>rosids</taxon>
        <taxon>fabids</taxon>
        <taxon>Rosales</taxon>
        <taxon>Rosaceae</taxon>
        <taxon>Amygdaloideae</taxon>
        <taxon>Amygdaleae</taxon>
        <taxon>Prunus</taxon>
    </lineage>
</organism>
<keyword evidence="3" id="KW-1185">Reference proteome</keyword>
<proteinExistence type="predicted"/>
<feature type="compositionally biased region" description="Polar residues" evidence="1">
    <location>
        <begin position="68"/>
        <end position="82"/>
    </location>
</feature>
<name>A0AAD4ZEL2_PRUDU</name>
<evidence type="ECO:0000256" key="1">
    <source>
        <dbReference type="SAM" id="MobiDB-lite"/>
    </source>
</evidence>
<evidence type="ECO:0000313" key="2">
    <source>
        <dbReference type="EMBL" id="KAI5342383.1"/>
    </source>
</evidence>
<feature type="compositionally biased region" description="Low complexity" evidence="1">
    <location>
        <begin position="8"/>
        <end position="25"/>
    </location>
</feature>
<feature type="region of interest" description="Disordered" evidence="1">
    <location>
        <begin position="63"/>
        <end position="93"/>
    </location>
</feature>
<feature type="region of interest" description="Disordered" evidence="1">
    <location>
        <begin position="1"/>
        <end position="31"/>
    </location>
</feature>
<sequence length="137" mass="14647">MAPNEPLTTNCSTSSSTGAGTGTSSCPSWGSYPLCRDNCLVPLRTPPRLGPFCTVTKHGFQENEHAQSAKSTGSETQCSDTKLTGPDPNSALEFESDPVRVRHLANVGHKRLICPSSYKLNFNLALTPIENLAESPL</sequence>
<comment type="caution">
    <text evidence="2">The sequence shown here is derived from an EMBL/GenBank/DDBJ whole genome shotgun (WGS) entry which is preliminary data.</text>
</comment>
<dbReference type="AlphaFoldDB" id="A0AAD4ZEL2"/>
<dbReference type="EMBL" id="JAJFAZ020000002">
    <property type="protein sequence ID" value="KAI5342383.1"/>
    <property type="molecule type" value="Genomic_DNA"/>
</dbReference>
<gene>
    <name evidence="2" type="ORF">L3X38_010258</name>
</gene>
<evidence type="ECO:0000313" key="3">
    <source>
        <dbReference type="Proteomes" id="UP001054821"/>
    </source>
</evidence>